<comment type="similarity">
    <text evidence="2">Belongs to the X(+)/potassium ATPases subunit beta family.</text>
</comment>
<evidence type="ECO:0000313" key="9">
    <source>
        <dbReference type="EMBL" id="KAG8196466.1"/>
    </source>
</evidence>
<evidence type="ECO:0000313" key="10">
    <source>
        <dbReference type="Proteomes" id="UP000827092"/>
    </source>
</evidence>
<evidence type="ECO:0000256" key="4">
    <source>
        <dbReference type="ARBA" id="ARBA00022968"/>
    </source>
</evidence>
<feature type="region of interest" description="Disordered" evidence="7">
    <location>
        <begin position="64"/>
        <end position="86"/>
    </location>
</feature>
<comment type="subcellular location">
    <subcellularLocation>
        <location evidence="1">Membrane</location>
        <topology evidence="1">Single-pass type II membrane protein</topology>
    </subcellularLocation>
</comment>
<accession>A0AAV6VLQ0</accession>
<keyword evidence="3 8" id="KW-0812">Transmembrane</keyword>
<dbReference type="Gene3D" id="2.60.40.1660">
    <property type="entry name" value="Na, k-atpase alpha subunit"/>
    <property type="match status" value="1"/>
</dbReference>
<comment type="caution">
    <text evidence="9">The sequence shown here is derived from an EMBL/GenBank/DDBJ whole genome shotgun (WGS) entry which is preliminary data.</text>
</comment>
<dbReference type="GO" id="GO:0030007">
    <property type="term" value="P:intracellular potassium ion homeostasis"/>
    <property type="evidence" value="ECO:0007669"/>
    <property type="project" value="TreeGrafter"/>
</dbReference>
<keyword evidence="10" id="KW-1185">Reference proteome</keyword>
<evidence type="ECO:0000256" key="6">
    <source>
        <dbReference type="ARBA" id="ARBA00023136"/>
    </source>
</evidence>
<keyword evidence="5 8" id="KW-1133">Transmembrane helix</keyword>
<evidence type="ECO:0000256" key="3">
    <source>
        <dbReference type="ARBA" id="ARBA00022692"/>
    </source>
</evidence>
<dbReference type="GO" id="GO:0001671">
    <property type="term" value="F:ATPase activator activity"/>
    <property type="evidence" value="ECO:0007669"/>
    <property type="project" value="TreeGrafter"/>
</dbReference>
<dbReference type="PANTHER" id="PTHR11523:SF28">
    <property type="entry name" value="NA_K-ATPASE BETA SUBUNIT ISOFORM 4-RELATED"/>
    <property type="match status" value="1"/>
</dbReference>
<dbReference type="GO" id="GO:1990573">
    <property type="term" value="P:potassium ion import across plasma membrane"/>
    <property type="evidence" value="ECO:0007669"/>
    <property type="project" value="TreeGrafter"/>
</dbReference>
<dbReference type="GO" id="GO:0006883">
    <property type="term" value="P:intracellular sodium ion homeostasis"/>
    <property type="evidence" value="ECO:0007669"/>
    <property type="project" value="TreeGrafter"/>
</dbReference>
<dbReference type="InterPro" id="IPR038702">
    <property type="entry name" value="Na/K_ATPase_sub_beta_sf"/>
</dbReference>
<evidence type="ECO:0000256" key="5">
    <source>
        <dbReference type="ARBA" id="ARBA00022989"/>
    </source>
</evidence>
<keyword evidence="4" id="KW-0735">Signal-anchor</keyword>
<dbReference type="GO" id="GO:0036376">
    <property type="term" value="P:sodium ion export across plasma membrane"/>
    <property type="evidence" value="ECO:0007669"/>
    <property type="project" value="TreeGrafter"/>
</dbReference>
<sequence>MRPTVDIVLLLRRFDEVGYTVRPSTLPIQEETSTSTNDGGGGGASTSSCSAQFQPLRVPFKFDTDGISKNPNNSPPNHHRGDSNSFTEPHIQVHRVNQDFPSTWQPARRIIAFMGLVSLVCTLLVVVIIIIAVALSRSTAGPYRDPQWPPTEGVAHLFPAPRRFVNRTPTIVVHRQNRQFWSKYVADLTALLKVYKEKQGNMATSNCDLHYAPIGMASCSFPLERISDNCSAQNNFGYDTGNPCVALVFNVHSGWLPVPYNKSNPAEIPEALRANYDEHSLPVTCETTAVVAEGSSHEQNSSLFRVNYSPFQGFPFKYLPFRGIGSSGLPPIVMIQFIIGSHAMADVDVSCTLWAKNLPRNSSVSDPGSIRFSFFIM</sequence>
<dbReference type="EMBL" id="JAFNEN010000069">
    <property type="protein sequence ID" value="KAG8196466.1"/>
    <property type="molecule type" value="Genomic_DNA"/>
</dbReference>
<proteinExistence type="inferred from homology"/>
<name>A0AAV6VLQ0_9ARAC</name>
<dbReference type="Proteomes" id="UP000827092">
    <property type="component" value="Unassembled WGS sequence"/>
</dbReference>
<feature type="transmembrane region" description="Helical" evidence="8">
    <location>
        <begin position="110"/>
        <end position="135"/>
    </location>
</feature>
<reference evidence="9 10" key="1">
    <citation type="journal article" date="2022" name="Nat. Ecol. Evol.">
        <title>A masculinizing supergene underlies an exaggerated male reproductive morph in a spider.</title>
        <authorList>
            <person name="Hendrickx F."/>
            <person name="De Corte Z."/>
            <person name="Sonet G."/>
            <person name="Van Belleghem S.M."/>
            <person name="Kostlbacher S."/>
            <person name="Vangestel C."/>
        </authorList>
    </citation>
    <scope>NUCLEOTIDE SEQUENCE [LARGE SCALE GENOMIC DNA]</scope>
    <source>
        <strain evidence="9">W744_W776</strain>
    </source>
</reference>
<dbReference type="Pfam" id="PF00287">
    <property type="entry name" value="Na_K-ATPase"/>
    <property type="match status" value="1"/>
</dbReference>
<protein>
    <recommendedName>
        <fullName evidence="11">Sodium/potassium-transporting ATPase subunit beta</fullName>
    </recommendedName>
</protein>
<evidence type="ECO:0000256" key="8">
    <source>
        <dbReference type="SAM" id="Phobius"/>
    </source>
</evidence>
<dbReference type="GO" id="GO:0005890">
    <property type="term" value="C:sodium:potassium-exchanging ATPase complex"/>
    <property type="evidence" value="ECO:0007669"/>
    <property type="project" value="InterPro"/>
</dbReference>
<evidence type="ECO:0008006" key="11">
    <source>
        <dbReference type="Google" id="ProtNLM"/>
    </source>
</evidence>
<keyword evidence="6 8" id="KW-0472">Membrane</keyword>
<dbReference type="AlphaFoldDB" id="A0AAV6VLQ0"/>
<gene>
    <name evidence="9" type="ORF">JTE90_012285</name>
</gene>
<dbReference type="InterPro" id="IPR000402">
    <property type="entry name" value="Na/K_ATPase_sub_beta"/>
</dbReference>
<feature type="region of interest" description="Disordered" evidence="7">
    <location>
        <begin position="25"/>
        <end position="49"/>
    </location>
</feature>
<evidence type="ECO:0000256" key="1">
    <source>
        <dbReference type="ARBA" id="ARBA00004606"/>
    </source>
</evidence>
<evidence type="ECO:0000256" key="2">
    <source>
        <dbReference type="ARBA" id="ARBA00005876"/>
    </source>
</evidence>
<organism evidence="9 10">
    <name type="scientific">Oedothorax gibbosus</name>
    <dbReference type="NCBI Taxonomy" id="931172"/>
    <lineage>
        <taxon>Eukaryota</taxon>
        <taxon>Metazoa</taxon>
        <taxon>Ecdysozoa</taxon>
        <taxon>Arthropoda</taxon>
        <taxon>Chelicerata</taxon>
        <taxon>Arachnida</taxon>
        <taxon>Araneae</taxon>
        <taxon>Araneomorphae</taxon>
        <taxon>Entelegynae</taxon>
        <taxon>Araneoidea</taxon>
        <taxon>Linyphiidae</taxon>
        <taxon>Erigoninae</taxon>
        <taxon>Oedothorax</taxon>
    </lineage>
</organism>
<dbReference type="PANTHER" id="PTHR11523">
    <property type="entry name" value="SODIUM/POTASSIUM-DEPENDENT ATPASE BETA SUBUNIT"/>
    <property type="match status" value="1"/>
</dbReference>
<evidence type="ECO:0000256" key="7">
    <source>
        <dbReference type="SAM" id="MobiDB-lite"/>
    </source>
</evidence>